<dbReference type="RefSeq" id="WP_132816390.1">
    <property type="nucleotide sequence ID" value="NZ_SMKI01000023.1"/>
</dbReference>
<protein>
    <submittedName>
        <fullName evidence="4">Histidine phosphatase family protein</fullName>
    </submittedName>
</protein>
<keyword evidence="2" id="KW-0413">Isomerase</keyword>
<accession>A0A4R4TXV3</accession>
<dbReference type="InterPro" id="IPR001345">
    <property type="entry name" value="PG/BPGM_mutase_AS"/>
</dbReference>
<feature type="region of interest" description="Disordered" evidence="3">
    <location>
        <begin position="231"/>
        <end position="272"/>
    </location>
</feature>
<evidence type="ECO:0000256" key="2">
    <source>
        <dbReference type="ARBA" id="ARBA00023235"/>
    </source>
</evidence>
<dbReference type="EMBL" id="SMKI01000023">
    <property type="protein sequence ID" value="TDC79019.1"/>
    <property type="molecule type" value="Genomic_DNA"/>
</dbReference>
<dbReference type="PANTHER" id="PTHR48100:SF1">
    <property type="entry name" value="HISTIDINE PHOSPHATASE FAMILY PROTEIN-RELATED"/>
    <property type="match status" value="1"/>
</dbReference>
<dbReference type="GO" id="GO:0005737">
    <property type="term" value="C:cytoplasm"/>
    <property type="evidence" value="ECO:0007669"/>
    <property type="project" value="TreeGrafter"/>
</dbReference>
<proteinExistence type="predicted"/>
<dbReference type="InterPro" id="IPR050275">
    <property type="entry name" value="PGM_Phosphatase"/>
</dbReference>
<keyword evidence="1" id="KW-0324">Glycolysis</keyword>
<evidence type="ECO:0000313" key="5">
    <source>
        <dbReference type="Proteomes" id="UP000295345"/>
    </source>
</evidence>
<evidence type="ECO:0000256" key="3">
    <source>
        <dbReference type="SAM" id="MobiDB-lite"/>
    </source>
</evidence>
<comment type="caution">
    <text evidence="4">The sequence shown here is derived from an EMBL/GenBank/DDBJ whole genome shotgun (WGS) entry which is preliminary data.</text>
</comment>
<dbReference type="SMART" id="SM00855">
    <property type="entry name" value="PGAM"/>
    <property type="match status" value="1"/>
</dbReference>
<dbReference type="Gene3D" id="3.40.50.1240">
    <property type="entry name" value="Phosphoglycerate mutase-like"/>
    <property type="match status" value="1"/>
</dbReference>
<reference evidence="4 5" key="1">
    <citation type="submission" date="2019-03" db="EMBL/GenBank/DDBJ databases">
        <title>Draft genome sequences of novel Actinobacteria.</title>
        <authorList>
            <person name="Sahin N."/>
            <person name="Ay H."/>
            <person name="Saygin H."/>
        </authorList>
    </citation>
    <scope>NUCLEOTIDE SEQUENCE [LARGE SCALE GENOMIC DNA]</scope>
    <source>
        <strain evidence="4 5">DSM 41900</strain>
    </source>
</reference>
<dbReference type="AlphaFoldDB" id="A0A4R4TXV3"/>
<dbReference type="InterPro" id="IPR013078">
    <property type="entry name" value="His_Pase_superF_clade-1"/>
</dbReference>
<keyword evidence="5" id="KW-1185">Reference proteome</keyword>
<sequence length="272" mass="28990">MDAESFQEPGTAQGEGGVSSARAEGGVAMDLIILVRHGQSVENALGAGLGPGSHGDALTDLGRRQAVSCGGWLRSLGLGRLTLHTSPARRARETARLLGLGVPETVSPALSERSWGRWFEGVSDRDSPDRLAEARRAAGRDPWDWRPEEGESLRDVRARVTAWLSERQGRGAVVGVTHGEALLAARAAVEVRWRAWPLPLPGGGSTHSPPNGAALLYPWTPGLAPTRRGFLPDPMAADGAWDSVRWQEREPGPGRESSGEPARGRLTGETFP</sequence>
<dbReference type="InterPro" id="IPR029033">
    <property type="entry name" value="His_PPase_superfam"/>
</dbReference>
<evidence type="ECO:0000313" key="4">
    <source>
        <dbReference type="EMBL" id="TDC79019.1"/>
    </source>
</evidence>
<dbReference type="CDD" id="cd07067">
    <property type="entry name" value="HP_PGM_like"/>
    <property type="match status" value="1"/>
</dbReference>
<feature type="region of interest" description="Disordered" evidence="3">
    <location>
        <begin position="1"/>
        <end position="20"/>
    </location>
</feature>
<gene>
    <name evidence="4" type="ORF">E1283_03650</name>
</gene>
<name>A0A4R4TXV3_9ACTN</name>
<dbReference type="PROSITE" id="PS00175">
    <property type="entry name" value="PG_MUTASE"/>
    <property type="match status" value="1"/>
</dbReference>
<dbReference type="OrthoDB" id="4257412at2"/>
<dbReference type="PANTHER" id="PTHR48100">
    <property type="entry name" value="BROAD-SPECIFICITY PHOSPHATASE YOR283W-RELATED"/>
    <property type="match status" value="1"/>
</dbReference>
<evidence type="ECO:0000256" key="1">
    <source>
        <dbReference type="ARBA" id="ARBA00023152"/>
    </source>
</evidence>
<dbReference type="GO" id="GO:0016791">
    <property type="term" value="F:phosphatase activity"/>
    <property type="evidence" value="ECO:0007669"/>
    <property type="project" value="TreeGrafter"/>
</dbReference>
<dbReference type="Pfam" id="PF00300">
    <property type="entry name" value="His_Phos_1"/>
    <property type="match status" value="1"/>
</dbReference>
<dbReference type="Proteomes" id="UP000295345">
    <property type="component" value="Unassembled WGS sequence"/>
</dbReference>
<dbReference type="SUPFAM" id="SSF53254">
    <property type="entry name" value="Phosphoglycerate mutase-like"/>
    <property type="match status" value="1"/>
</dbReference>
<organism evidence="4 5">
    <name type="scientific">Streptomyces hainanensis</name>
    <dbReference type="NCBI Taxonomy" id="402648"/>
    <lineage>
        <taxon>Bacteria</taxon>
        <taxon>Bacillati</taxon>
        <taxon>Actinomycetota</taxon>
        <taxon>Actinomycetes</taxon>
        <taxon>Kitasatosporales</taxon>
        <taxon>Streptomycetaceae</taxon>
        <taxon>Streptomyces</taxon>
    </lineage>
</organism>